<evidence type="ECO:0000256" key="1">
    <source>
        <dbReference type="SAM" id="MobiDB-lite"/>
    </source>
</evidence>
<sequence length="113" mass="12462">MWTNASLYLETHPDEKSIENPYNVGATILATNEARAYQRLGPLQGIVVPRFYGSYTVDIPVPQSALQHHHAQPRPVRLVLYEYINGTQLSSAEARPARCASSASTTSTFTQAT</sequence>
<organism evidence="2 3">
    <name type="scientific">Beauveria bassiana</name>
    <name type="common">White muscardine disease fungus</name>
    <name type="synonym">Tritirachium shiotae</name>
    <dbReference type="NCBI Taxonomy" id="176275"/>
    <lineage>
        <taxon>Eukaryota</taxon>
        <taxon>Fungi</taxon>
        <taxon>Dikarya</taxon>
        <taxon>Ascomycota</taxon>
        <taxon>Pezizomycotina</taxon>
        <taxon>Sordariomycetes</taxon>
        <taxon>Hypocreomycetidae</taxon>
        <taxon>Hypocreales</taxon>
        <taxon>Cordycipitaceae</taxon>
        <taxon>Beauveria</taxon>
    </lineage>
</organism>
<accession>A0A2N6NGM8</accession>
<reference evidence="2 3" key="1">
    <citation type="journal article" date="2016" name="Appl. Microbiol. Biotechnol.">
        <title>Characterization of T-DNA insertion mutants with decreased virulence in the entomopathogenic fungus Beauveria bassiana JEF-007.</title>
        <authorList>
            <person name="Kim S."/>
            <person name="Lee S.J."/>
            <person name="Nai Y.S."/>
            <person name="Yu J.S."/>
            <person name="Lee M.R."/>
            <person name="Yang Y.T."/>
            <person name="Kim J.S."/>
        </authorList>
    </citation>
    <scope>NUCLEOTIDE SEQUENCE [LARGE SCALE GENOMIC DNA]</scope>
    <source>
        <strain evidence="2 3">JEF-007</strain>
    </source>
</reference>
<name>A0A2N6NGM8_BEABA</name>
<dbReference type="Proteomes" id="UP000235728">
    <property type="component" value="Unassembled WGS sequence"/>
</dbReference>
<protein>
    <submittedName>
        <fullName evidence="2">Uncharacterized protein</fullName>
    </submittedName>
</protein>
<feature type="region of interest" description="Disordered" evidence="1">
    <location>
        <begin position="94"/>
        <end position="113"/>
    </location>
</feature>
<dbReference type="EMBL" id="MRVG01000008">
    <property type="protein sequence ID" value="PMB66366.1"/>
    <property type="molecule type" value="Genomic_DNA"/>
</dbReference>
<evidence type="ECO:0000313" key="3">
    <source>
        <dbReference type="Proteomes" id="UP000235728"/>
    </source>
</evidence>
<gene>
    <name evidence="2" type="ORF">BM221_007353</name>
</gene>
<proteinExistence type="predicted"/>
<dbReference type="AlphaFoldDB" id="A0A2N6NGM8"/>
<evidence type="ECO:0000313" key="2">
    <source>
        <dbReference type="EMBL" id="PMB66366.1"/>
    </source>
</evidence>
<comment type="caution">
    <text evidence="2">The sequence shown here is derived from an EMBL/GenBank/DDBJ whole genome shotgun (WGS) entry which is preliminary data.</text>
</comment>